<dbReference type="EMBL" id="WUMV01000006">
    <property type="protein sequence ID" value="MXN65863.1"/>
    <property type="molecule type" value="Genomic_DNA"/>
</dbReference>
<comment type="caution">
    <text evidence="3">The sequence shown here is derived from an EMBL/GenBank/DDBJ whole genome shotgun (WGS) entry which is preliminary data.</text>
</comment>
<feature type="domain" description="FecR protein" evidence="2">
    <location>
        <begin position="60"/>
        <end position="151"/>
    </location>
</feature>
<dbReference type="InterPro" id="IPR006860">
    <property type="entry name" value="FecR"/>
</dbReference>
<gene>
    <name evidence="3" type="ORF">GR183_13195</name>
</gene>
<dbReference type="RefSeq" id="WP_160776111.1">
    <property type="nucleotide sequence ID" value="NZ_WUMV01000006.1"/>
</dbReference>
<evidence type="ECO:0000313" key="3">
    <source>
        <dbReference type="EMBL" id="MXN65863.1"/>
    </source>
</evidence>
<evidence type="ECO:0000256" key="1">
    <source>
        <dbReference type="SAM" id="SignalP"/>
    </source>
</evidence>
<evidence type="ECO:0000259" key="2">
    <source>
        <dbReference type="Pfam" id="PF04773"/>
    </source>
</evidence>
<keyword evidence="1" id="KW-0732">Signal</keyword>
<accession>A0A7X3S8I4</accession>
<organism evidence="3 4">
    <name type="scientific">Stappia sediminis</name>
    <dbReference type="NCBI Taxonomy" id="2692190"/>
    <lineage>
        <taxon>Bacteria</taxon>
        <taxon>Pseudomonadati</taxon>
        <taxon>Pseudomonadota</taxon>
        <taxon>Alphaproteobacteria</taxon>
        <taxon>Hyphomicrobiales</taxon>
        <taxon>Stappiaceae</taxon>
        <taxon>Stappia</taxon>
    </lineage>
</organism>
<dbReference type="Proteomes" id="UP000433101">
    <property type="component" value="Unassembled WGS sequence"/>
</dbReference>
<proteinExistence type="predicted"/>
<evidence type="ECO:0000313" key="4">
    <source>
        <dbReference type="Proteomes" id="UP000433101"/>
    </source>
</evidence>
<sequence>MQPIRTFIAASAIIAASFANCAAAEGVGVTSAVNQSAQGQLGGGKIRTIRLGQSVFYNERIRTSNSGLLQVLLVDGSTFTVGPGSNLVIDSFVYDPASDSGELVATFSKGVARFVGGRLSKKKGGVTINTRQGTVGIRGGIATLLEQGSQSIYSFVYGKDLTFNGKAGGSERIYRPGFSIFASGGLGRVGRTPPATYRQIVANLSGKRGKNGGTSSRPGENQLQAFGQINSGLAPKYRSPIPAPVLTGNPQEPLDRKLDIPDANADYIRGPGHSSRYCYPPSNC</sequence>
<name>A0A7X3S8I4_9HYPH</name>
<feature type="chain" id="PRO_5031132024" description="FecR protein domain-containing protein" evidence="1">
    <location>
        <begin position="23"/>
        <end position="284"/>
    </location>
</feature>
<feature type="signal peptide" evidence="1">
    <location>
        <begin position="1"/>
        <end position="22"/>
    </location>
</feature>
<keyword evidence="4" id="KW-1185">Reference proteome</keyword>
<dbReference type="Pfam" id="PF04773">
    <property type="entry name" value="FecR"/>
    <property type="match status" value="1"/>
</dbReference>
<dbReference type="AlphaFoldDB" id="A0A7X3S8I4"/>
<reference evidence="3 4" key="1">
    <citation type="submission" date="2019-12" db="EMBL/GenBank/DDBJ databases">
        <authorList>
            <person name="Li M."/>
        </authorList>
    </citation>
    <scope>NUCLEOTIDE SEQUENCE [LARGE SCALE GENOMIC DNA]</scope>
    <source>
        <strain evidence="3 4">GBMRC 2046</strain>
    </source>
</reference>
<protein>
    <recommendedName>
        <fullName evidence="2">FecR protein domain-containing protein</fullName>
    </recommendedName>
</protein>